<evidence type="ECO:0000256" key="6">
    <source>
        <dbReference type="ARBA" id="ARBA00022989"/>
    </source>
</evidence>
<dbReference type="EMBL" id="SNAA01000006">
    <property type="protein sequence ID" value="TDL81117.1"/>
    <property type="molecule type" value="Genomic_DNA"/>
</dbReference>
<dbReference type="OrthoDB" id="230260at2"/>
<keyword evidence="4" id="KW-0547">Nucleotide-binding</keyword>
<evidence type="ECO:0000256" key="5">
    <source>
        <dbReference type="ARBA" id="ARBA00022840"/>
    </source>
</evidence>
<dbReference type="PANTHER" id="PTHR32309">
    <property type="entry name" value="TYROSINE-PROTEIN KINASE"/>
    <property type="match status" value="1"/>
</dbReference>
<proteinExistence type="predicted"/>
<dbReference type="InterPro" id="IPR003856">
    <property type="entry name" value="LPS_length_determ_N"/>
</dbReference>
<keyword evidence="2" id="KW-1003">Cell membrane</keyword>
<evidence type="ECO:0000256" key="3">
    <source>
        <dbReference type="ARBA" id="ARBA00022692"/>
    </source>
</evidence>
<evidence type="ECO:0000256" key="9">
    <source>
        <dbReference type="SAM" id="Phobius"/>
    </source>
</evidence>
<evidence type="ECO:0000256" key="8">
    <source>
        <dbReference type="SAM" id="Coils"/>
    </source>
</evidence>
<feature type="transmembrane region" description="Helical" evidence="9">
    <location>
        <begin position="457"/>
        <end position="477"/>
    </location>
</feature>
<accession>A0A4R6AD55</accession>
<comment type="subcellular location">
    <subcellularLocation>
        <location evidence="1">Cell membrane</location>
        <topology evidence="1">Multi-pass membrane protein</topology>
    </subcellularLocation>
</comment>
<keyword evidence="12" id="KW-1185">Reference proteome</keyword>
<evidence type="ECO:0000313" key="11">
    <source>
        <dbReference type="EMBL" id="TDL81117.1"/>
    </source>
</evidence>
<name>A0A4R6AD55_9RHOB</name>
<sequence length="742" mass="79235">MNNISSRLGTPPRFFPAEIDRATADRVELGSLVSDLWRRRSMIVLAVILGGLLAYLAVSRIEPVYSARASFMVDPSRVQLLNADDVVTNPLPDNRLLDSQVAVLQSNLLLEEVIAGFPSDRLAVFDPPDAGPSMRDVVRGQIRALLGMDGSADAVADPLLSPEERWMRRMVGAFRAATDVWREGESYIFNVSVSTGNPELSALMANALVRTYIDQQVRERRASVRDANAFLEDRVAMMSAAVQEAEAAVDEYRAREIADNGVSPGIVEQQLRDLSTQHTLAAADLAAAEARYDQITAVIDEGGISAAADLLTSPFVDALRTQVSELIREDAVLATRVSADHSSRLAIRNQRDLVETELSAEVTNIVGTLRNEMDVARIRTASIGQSLSDLEARLADVSQTTLELRQLERQAAAVRDSYGSLLTRLNETRPVAELQSAGARVVERAVIPGAPSGPRKGLFTALGAAAGFAIALILVFLSVASRPGFARAGELERAAGLPVPAALPGKGRRQPRALLASLRKAPHQPLANGLRRLRGSLFAADGALGASPGGRSLMVTSSVGDEDAISVALGLAHLEARAGRSVVVVDLELHDPRLARALQVRHDPGLAEVLRGAARPEEATAPVPSDGFHLLALSTSDPDLVDAVDPARMADVMAALGDRFDLVVIVAPPVLRAVETLTLAPPVDRTLLVVRQNRTPRGAVMDALRLLRGAGAGPIHLALTMADARAEDRVHGRDAARRHAAA</sequence>
<protein>
    <recommendedName>
        <fullName evidence="10">Polysaccharide chain length determinant N-terminal domain-containing protein</fullName>
    </recommendedName>
</protein>
<feature type="coiled-coil region" evidence="8">
    <location>
        <begin position="390"/>
        <end position="417"/>
    </location>
</feature>
<evidence type="ECO:0000313" key="12">
    <source>
        <dbReference type="Proteomes" id="UP000295701"/>
    </source>
</evidence>
<dbReference type="InterPro" id="IPR005702">
    <property type="entry name" value="Wzc-like_C"/>
</dbReference>
<gene>
    <name evidence="11" type="ORF">E2L08_07205</name>
</gene>
<keyword evidence="3 9" id="KW-0812">Transmembrane</keyword>
<evidence type="ECO:0000256" key="7">
    <source>
        <dbReference type="ARBA" id="ARBA00023136"/>
    </source>
</evidence>
<feature type="domain" description="Polysaccharide chain length determinant N-terminal" evidence="10">
    <location>
        <begin position="26"/>
        <end position="115"/>
    </location>
</feature>
<evidence type="ECO:0000259" key="10">
    <source>
        <dbReference type="Pfam" id="PF02706"/>
    </source>
</evidence>
<dbReference type="Proteomes" id="UP000295701">
    <property type="component" value="Unassembled WGS sequence"/>
</dbReference>
<keyword evidence="6 9" id="KW-1133">Transmembrane helix</keyword>
<dbReference type="SUPFAM" id="SSF52540">
    <property type="entry name" value="P-loop containing nucleoside triphosphate hydrolases"/>
    <property type="match status" value="1"/>
</dbReference>
<keyword evidence="7 9" id="KW-0472">Membrane</keyword>
<keyword evidence="8" id="KW-0175">Coiled coil</keyword>
<dbReference type="GO" id="GO:0004713">
    <property type="term" value="F:protein tyrosine kinase activity"/>
    <property type="evidence" value="ECO:0007669"/>
    <property type="project" value="TreeGrafter"/>
</dbReference>
<evidence type="ECO:0000256" key="2">
    <source>
        <dbReference type="ARBA" id="ARBA00022475"/>
    </source>
</evidence>
<feature type="transmembrane region" description="Helical" evidence="9">
    <location>
        <begin position="41"/>
        <end position="58"/>
    </location>
</feature>
<dbReference type="RefSeq" id="WP_133396396.1">
    <property type="nucleotide sequence ID" value="NZ_SNAA01000006.1"/>
</dbReference>
<organism evidence="11 12">
    <name type="scientific">Palleronia sediminis</name>
    <dbReference type="NCBI Taxonomy" id="2547833"/>
    <lineage>
        <taxon>Bacteria</taxon>
        <taxon>Pseudomonadati</taxon>
        <taxon>Pseudomonadota</taxon>
        <taxon>Alphaproteobacteria</taxon>
        <taxon>Rhodobacterales</taxon>
        <taxon>Roseobacteraceae</taxon>
        <taxon>Palleronia</taxon>
    </lineage>
</organism>
<dbReference type="InterPro" id="IPR050445">
    <property type="entry name" value="Bact_polysacc_biosynth/exp"/>
</dbReference>
<reference evidence="11 12" key="1">
    <citation type="submission" date="2019-03" db="EMBL/GenBank/DDBJ databases">
        <title>Primorskyibacter sp. SS33 isolated from sediments.</title>
        <authorList>
            <person name="Xunke S."/>
        </authorList>
    </citation>
    <scope>NUCLEOTIDE SEQUENCE [LARGE SCALE GENOMIC DNA]</scope>
    <source>
        <strain evidence="11 12">SS33</strain>
    </source>
</reference>
<feature type="coiled-coil region" evidence="8">
    <location>
        <begin position="228"/>
        <end position="255"/>
    </location>
</feature>
<dbReference type="InterPro" id="IPR027417">
    <property type="entry name" value="P-loop_NTPase"/>
</dbReference>
<dbReference type="PANTHER" id="PTHR32309:SF13">
    <property type="entry name" value="FERRIC ENTEROBACTIN TRANSPORT PROTEIN FEPE"/>
    <property type="match status" value="1"/>
</dbReference>
<evidence type="ECO:0000256" key="1">
    <source>
        <dbReference type="ARBA" id="ARBA00004651"/>
    </source>
</evidence>
<dbReference type="Gene3D" id="3.40.50.300">
    <property type="entry name" value="P-loop containing nucleotide triphosphate hydrolases"/>
    <property type="match status" value="1"/>
</dbReference>
<keyword evidence="5" id="KW-0067">ATP-binding</keyword>
<dbReference type="AlphaFoldDB" id="A0A4R6AD55"/>
<dbReference type="CDD" id="cd05387">
    <property type="entry name" value="BY-kinase"/>
    <property type="match status" value="1"/>
</dbReference>
<comment type="caution">
    <text evidence="11">The sequence shown here is derived from an EMBL/GenBank/DDBJ whole genome shotgun (WGS) entry which is preliminary data.</text>
</comment>
<evidence type="ECO:0000256" key="4">
    <source>
        <dbReference type="ARBA" id="ARBA00022741"/>
    </source>
</evidence>
<dbReference type="Pfam" id="PF02706">
    <property type="entry name" value="Wzz"/>
    <property type="match status" value="1"/>
</dbReference>
<dbReference type="GO" id="GO:0005886">
    <property type="term" value="C:plasma membrane"/>
    <property type="evidence" value="ECO:0007669"/>
    <property type="project" value="UniProtKB-SubCell"/>
</dbReference>